<name>A0AAD7B3S4_9AGAR</name>
<dbReference type="Proteomes" id="UP001221142">
    <property type="component" value="Unassembled WGS sequence"/>
</dbReference>
<dbReference type="InterPro" id="IPR042104">
    <property type="entry name" value="PKS_dehydratase_sf"/>
</dbReference>
<dbReference type="AlphaFoldDB" id="A0AAD7B3S4"/>
<accession>A0AAD7B3S4</accession>
<evidence type="ECO:0008006" key="8">
    <source>
        <dbReference type="Google" id="ProtNLM"/>
    </source>
</evidence>
<evidence type="ECO:0000256" key="3">
    <source>
        <dbReference type="PROSITE-ProRule" id="PRU01363"/>
    </source>
</evidence>
<dbReference type="SUPFAM" id="SSF47336">
    <property type="entry name" value="ACP-like"/>
    <property type="match status" value="1"/>
</dbReference>
<dbReference type="PROSITE" id="PS50075">
    <property type="entry name" value="CARRIER"/>
    <property type="match status" value="1"/>
</dbReference>
<gene>
    <name evidence="6" type="ORF">FB45DRAFT_943423</name>
</gene>
<proteinExistence type="predicted"/>
<dbReference type="Pfam" id="PF14765">
    <property type="entry name" value="PS-DH"/>
    <property type="match status" value="1"/>
</dbReference>
<feature type="domain" description="Carrier" evidence="4">
    <location>
        <begin position="204"/>
        <end position="279"/>
    </location>
</feature>
<feature type="domain" description="PKS/mFAS DH" evidence="5">
    <location>
        <begin position="1"/>
        <end position="163"/>
    </location>
</feature>
<comment type="caution">
    <text evidence="6">The sequence shown here is derived from an EMBL/GenBank/DDBJ whole genome shotgun (WGS) entry which is preliminary data.</text>
</comment>
<reference evidence="6" key="1">
    <citation type="submission" date="2023-03" db="EMBL/GenBank/DDBJ databases">
        <title>Massive genome expansion in bonnet fungi (Mycena s.s.) driven by repeated elements and novel gene families across ecological guilds.</title>
        <authorList>
            <consortium name="Lawrence Berkeley National Laboratory"/>
            <person name="Harder C.B."/>
            <person name="Miyauchi S."/>
            <person name="Viragh M."/>
            <person name="Kuo A."/>
            <person name="Thoen E."/>
            <person name="Andreopoulos B."/>
            <person name="Lu D."/>
            <person name="Skrede I."/>
            <person name="Drula E."/>
            <person name="Henrissat B."/>
            <person name="Morin E."/>
            <person name="Kohler A."/>
            <person name="Barry K."/>
            <person name="LaButti K."/>
            <person name="Morin E."/>
            <person name="Salamov A."/>
            <person name="Lipzen A."/>
            <person name="Mereny Z."/>
            <person name="Hegedus B."/>
            <person name="Baldrian P."/>
            <person name="Stursova M."/>
            <person name="Weitz H."/>
            <person name="Taylor A."/>
            <person name="Grigoriev I.V."/>
            <person name="Nagy L.G."/>
            <person name="Martin F."/>
            <person name="Kauserud H."/>
        </authorList>
    </citation>
    <scope>NUCLEOTIDE SEQUENCE</scope>
    <source>
        <strain evidence="6">9284</strain>
    </source>
</reference>
<dbReference type="InterPro" id="IPR036736">
    <property type="entry name" value="ACP-like_sf"/>
</dbReference>
<evidence type="ECO:0000259" key="5">
    <source>
        <dbReference type="PROSITE" id="PS52019"/>
    </source>
</evidence>
<dbReference type="InterPro" id="IPR009081">
    <property type="entry name" value="PP-bd_ACP"/>
</dbReference>
<dbReference type="Pfam" id="PF00550">
    <property type="entry name" value="PP-binding"/>
    <property type="match status" value="1"/>
</dbReference>
<dbReference type="EMBL" id="JARKIF010000038">
    <property type="protein sequence ID" value="KAJ7609686.1"/>
    <property type="molecule type" value="Genomic_DNA"/>
</dbReference>
<dbReference type="Gene3D" id="1.10.1200.10">
    <property type="entry name" value="ACP-like"/>
    <property type="match status" value="1"/>
</dbReference>
<dbReference type="GO" id="GO:0031177">
    <property type="term" value="F:phosphopantetheine binding"/>
    <property type="evidence" value="ECO:0007669"/>
    <property type="project" value="InterPro"/>
</dbReference>
<comment type="caution">
    <text evidence="3">Lacks conserved residue(s) required for the propagation of feature annotation.</text>
</comment>
<sequence length="282" mass="31020">MKIIMHPPTEESTSELLSSPTVYKTFARVLEYSKEYQAIQKIYIADDGMEACAVVQLPKNYSRGNYYVHPIWIDALAHVSGFSANKQAPAHELMLCLGFGTMEFLPGKPIDLDAKYLVYAKNELMSNKTVVGEVYAMRVEEPRCIIAHVRGLQFHPLNLTGYKKRMALVRANIAIAHSQSSPLPQGPAFSNVPTCNQDSVLPTGSVALIAIKIICDACDLSADAVNRDTDLESMGIDSMMSMELVGVLRLTFPGVALDSNFFYGFTTVGELCEGLIKKLDEA</sequence>
<keyword evidence="2" id="KW-0597">Phosphoprotein</keyword>
<dbReference type="Gene3D" id="3.10.129.110">
    <property type="entry name" value="Polyketide synthase dehydratase"/>
    <property type="match status" value="1"/>
</dbReference>
<dbReference type="InterPro" id="IPR049551">
    <property type="entry name" value="PKS_DH_C"/>
</dbReference>
<keyword evidence="1" id="KW-0596">Phosphopantetheine</keyword>
<dbReference type="InterPro" id="IPR049900">
    <property type="entry name" value="PKS_mFAS_DH"/>
</dbReference>
<dbReference type="GO" id="GO:0044550">
    <property type="term" value="P:secondary metabolite biosynthetic process"/>
    <property type="evidence" value="ECO:0007669"/>
    <property type="project" value="UniProtKB-ARBA"/>
</dbReference>
<protein>
    <recommendedName>
        <fullName evidence="8">Carrier domain-containing protein</fullName>
    </recommendedName>
</protein>
<feature type="region of interest" description="N-terminal hotdog fold" evidence="3">
    <location>
        <position position="1"/>
    </location>
</feature>
<evidence type="ECO:0000313" key="6">
    <source>
        <dbReference type="EMBL" id="KAJ7609686.1"/>
    </source>
</evidence>
<dbReference type="InterPro" id="IPR020806">
    <property type="entry name" value="PKS_PP-bd"/>
</dbReference>
<evidence type="ECO:0000313" key="7">
    <source>
        <dbReference type="Proteomes" id="UP001221142"/>
    </source>
</evidence>
<evidence type="ECO:0000256" key="2">
    <source>
        <dbReference type="ARBA" id="ARBA00022553"/>
    </source>
</evidence>
<evidence type="ECO:0000259" key="4">
    <source>
        <dbReference type="PROSITE" id="PS50075"/>
    </source>
</evidence>
<keyword evidence="7" id="KW-1185">Reference proteome</keyword>
<dbReference type="SMART" id="SM00823">
    <property type="entry name" value="PKS_PP"/>
    <property type="match status" value="1"/>
</dbReference>
<evidence type="ECO:0000256" key="1">
    <source>
        <dbReference type="ARBA" id="ARBA00022450"/>
    </source>
</evidence>
<dbReference type="PROSITE" id="PS52019">
    <property type="entry name" value="PKS_MFAS_DH"/>
    <property type="match status" value="1"/>
</dbReference>
<organism evidence="6 7">
    <name type="scientific">Roridomyces roridus</name>
    <dbReference type="NCBI Taxonomy" id="1738132"/>
    <lineage>
        <taxon>Eukaryota</taxon>
        <taxon>Fungi</taxon>
        <taxon>Dikarya</taxon>
        <taxon>Basidiomycota</taxon>
        <taxon>Agaricomycotina</taxon>
        <taxon>Agaricomycetes</taxon>
        <taxon>Agaricomycetidae</taxon>
        <taxon>Agaricales</taxon>
        <taxon>Marasmiineae</taxon>
        <taxon>Mycenaceae</taxon>
        <taxon>Roridomyces</taxon>
    </lineage>
</organism>
<feature type="region of interest" description="C-terminal hotdog fold" evidence="3">
    <location>
        <begin position="14"/>
        <end position="163"/>
    </location>
</feature>